<dbReference type="EMBL" id="CAJVQA010025108">
    <property type="protein sequence ID" value="CAG8784926.1"/>
    <property type="molecule type" value="Genomic_DNA"/>
</dbReference>
<feature type="non-terminal residue" evidence="1">
    <location>
        <position position="1"/>
    </location>
</feature>
<proteinExistence type="predicted"/>
<name>A0A9N9JK37_9GLOM</name>
<sequence length="149" mass="17125">NPLSISEASSINPIIEAFLKHEVDRYQKNKKSQYNPTIEAETKSRSSAFSILYTNIAPLYSEEEVNARIKEATDNLCQEFIKSTEETLKIIKQQKDIECNQIKIDIANWSTKLFELSLKKYIRDSTIYNFIYALEEKDGKSYSNNGVGV</sequence>
<organism evidence="1 2">
    <name type="scientific">Cetraspora pellucida</name>
    <dbReference type="NCBI Taxonomy" id="1433469"/>
    <lineage>
        <taxon>Eukaryota</taxon>
        <taxon>Fungi</taxon>
        <taxon>Fungi incertae sedis</taxon>
        <taxon>Mucoromycota</taxon>
        <taxon>Glomeromycotina</taxon>
        <taxon>Glomeromycetes</taxon>
        <taxon>Diversisporales</taxon>
        <taxon>Gigasporaceae</taxon>
        <taxon>Cetraspora</taxon>
    </lineage>
</organism>
<dbReference type="Proteomes" id="UP000789759">
    <property type="component" value="Unassembled WGS sequence"/>
</dbReference>
<evidence type="ECO:0000313" key="1">
    <source>
        <dbReference type="EMBL" id="CAG8784926.1"/>
    </source>
</evidence>
<reference evidence="1" key="1">
    <citation type="submission" date="2021-06" db="EMBL/GenBank/DDBJ databases">
        <authorList>
            <person name="Kallberg Y."/>
            <person name="Tangrot J."/>
            <person name="Rosling A."/>
        </authorList>
    </citation>
    <scope>NUCLEOTIDE SEQUENCE</scope>
    <source>
        <strain evidence="1">FL966</strain>
    </source>
</reference>
<dbReference type="AlphaFoldDB" id="A0A9N9JK37"/>
<protein>
    <submittedName>
        <fullName evidence="1">4065_t:CDS:1</fullName>
    </submittedName>
</protein>
<evidence type="ECO:0000313" key="2">
    <source>
        <dbReference type="Proteomes" id="UP000789759"/>
    </source>
</evidence>
<comment type="caution">
    <text evidence="1">The sequence shown here is derived from an EMBL/GenBank/DDBJ whole genome shotgun (WGS) entry which is preliminary data.</text>
</comment>
<gene>
    <name evidence="1" type="ORF">CPELLU_LOCUS16621</name>
</gene>
<keyword evidence="2" id="KW-1185">Reference proteome</keyword>
<dbReference type="OrthoDB" id="2430115at2759"/>
<accession>A0A9N9JK37</accession>